<protein>
    <submittedName>
        <fullName evidence="1">Uncharacterized protein</fullName>
    </submittedName>
</protein>
<evidence type="ECO:0000313" key="4">
    <source>
        <dbReference type="Proteomes" id="UP000410873"/>
    </source>
</evidence>
<gene>
    <name evidence="1" type="ORF">C1418_00510</name>
    <name evidence="3" type="ORF">LZC39_05955</name>
    <name evidence="2" type="ORF">QQI97_001558</name>
</gene>
<dbReference type="EMBL" id="AACFWJ010000001">
    <property type="protein sequence ID" value="EAK3958329.1"/>
    <property type="molecule type" value="Genomic_DNA"/>
</dbReference>
<dbReference type="AlphaFoldDB" id="A0A3K5DZN6"/>
<dbReference type="Proteomes" id="UP001183411">
    <property type="component" value="Unassembled WGS sequence"/>
</dbReference>
<dbReference type="EMBL" id="JAJUOL010000006">
    <property type="protein sequence ID" value="MCH3851656.1"/>
    <property type="molecule type" value="Genomic_DNA"/>
</dbReference>
<name>A0A3K5DZN6_CAMJU</name>
<evidence type="ECO:0000313" key="1">
    <source>
        <dbReference type="EMBL" id="EAK3958329.1"/>
    </source>
</evidence>
<dbReference type="Proteomes" id="UP001199644">
    <property type="component" value="Unassembled WGS sequence"/>
</dbReference>
<dbReference type="RefSeq" id="WP_002793908.1">
    <property type="nucleotide sequence ID" value="NZ_AP028390.1"/>
</dbReference>
<sequence length="230" mass="27229">MDNAKEALKELFGISEVQAVVIEKLYFKAKTPKDILGFKKYYDLTMLKKQFVGTSYEKLSLVCAFAELDLNLRYKNIESFLEWLFISFSNRFIFQTKKGDFSYSFVLRYYDGNIVYDELGKPVLKHVDCGDNLYFINANKELCDEQRKPLNVGEFYNKLVEYMFKNQDKIIFDNKIEISPVIKTQIPSQTKINKDYEQNYLEYKKNQNKLYNANIDKFTSKLEQILKAKK</sequence>
<reference evidence="1 4" key="1">
    <citation type="submission" date="2018-05" db="EMBL/GenBank/DDBJ databases">
        <authorList>
            <consortium name="PulseNet: The National Subtyping Network for Foodborne Disease Surveillance"/>
            <person name="Tarr C.L."/>
            <person name="Trees E."/>
            <person name="Katz L.S."/>
            <person name="Carleton-Romer H.A."/>
            <person name="Stroika S."/>
            <person name="Kucerova Z."/>
            <person name="Roache K.F."/>
            <person name="Sabol A.L."/>
            <person name="Besser J."/>
            <person name="Gerner-Smidt P."/>
        </authorList>
    </citation>
    <scope>NUCLEOTIDE SEQUENCE [LARGE SCALE GENOMIC DNA]</scope>
    <source>
        <strain evidence="1 4">PNUSAC003589</strain>
    </source>
</reference>
<reference evidence="2" key="3">
    <citation type="submission" date="2023-06" db="EMBL/GenBank/DDBJ databases">
        <authorList>
            <consortium name="PulseNet: The National Subtyping Network for Foodborne Disease Surveillance"/>
        </authorList>
    </citation>
    <scope>NUCLEOTIDE SEQUENCE</scope>
    <source>
        <strain evidence="2">PNUSAC035917</strain>
    </source>
</reference>
<organism evidence="1 4">
    <name type="scientific">Campylobacter jejuni</name>
    <dbReference type="NCBI Taxonomy" id="197"/>
    <lineage>
        <taxon>Bacteria</taxon>
        <taxon>Pseudomonadati</taxon>
        <taxon>Campylobacterota</taxon>
        <taxon>Epsilonproteobacteria</taxon>
        <taxon>Campylobacterales</taxon>
        <taxon>Campylobacteraceae</taxon>
        <taxon>Campylobacter</taxon>
    </lineage>
</organism>
<evidence type="ECO:0000313" key="3">
    <source>
        <dbReference type="EMBL" id="MCH3851656.1"/>
    </source>
</evidence>
<accession>A0A3K5DZN6</accession>
<dbReference type="EMBL" id="ABMIIH010000010">
    <property type="protein sequence ID" value="ELD5187358.1"/>
    <property type="molecule type" value="Genomic_DNA"/>
</dbReference>
<proteinExistence type="predicted"/>
<reference evidence="3" key="2">
    <citation type="submission" date="2021-12" db="EMBL/GenBank/DDBJ databases">
        <title>Prevalence of phenicol resistance gene fexA in Campylobacter isolated from poultry supply chain.</title>
        <authorList>
            <person name="Tang B."/>
            <person name="Zheng X."/>
            <person name="Lin J."/>
            <person name="Lin R."/>
            <person name="Yang H."/>
            <person name="Shen Z."/>
            <person name="Xia F."/>
        </authorList>
    </citation>
    <scope>NUCLEOTIDE SEQUENCE</scope>
    <source>
        <strain evidence="3">CJHN2011004</strain>
    </source>
</reference>
<comment type="caution">
    <text evidence="1">The sequence shown here is derived from an EMBL/GenBank/DDBJ whole genome shotgun (WGS) entry which is preliminary data.</text>
</comment>
<evidence type="ECO:0000313" key="2">
    <source>
        <dbReference type="EMBL" id="ELD5187358.1"/>
    </source>
</evidence>
<dbReference type="Proteomes" id="UP000410873">
    <property type="component" value="Unassembled WGS sequence"/>
</dbReference>